<comment type="similarity">
    <text evidence="10">Belongs to the DHHC palmitoyltransferase family.</text>
</comment>
<dbReference type="GO" id="GO:0006612">
    <property type="term" value="P:protein targeting to membrane"/>
    <property type="evidence" value="ECO:0007669"/>
    <property type="project" value="TreeGrafter"/>
</dbReference>
<feature type="compositionally biased region" description="Pro residues" evidence="11">
    <location>
        <begin position="279"/>
        <end position="290"/>
    </location>
</feature>
<evidence type="ECO:0000256" key="5">
    <source>
        <dbReference type="ARBA" id="ARBA00023136"/>
    </source>
</evidence>
<accession>A0A9P6D6G6</accession>
<dbReference type="GO" id="GO:0016020">
    <property type="term" value="C:membrane"/>
    <property type="evidence" value="ECO:0007669"/>
    <property type="project" value="UniProtKB-SubCell"/>
</dbReference>
<comment type="caution">
    <text evidence="13">The sequence shown here is derived from an EMBL/GenBank/DDBJ whole genome shotgun (WGS) entry which is preliminary data.</text>
</comment>
<keyword evidence="7" id="KW-0449">Lipoprotein</keyword>
<feature type="region of interest" description="Disordered" evidence="11">
    <location>
        <begin position="231"/>
        <end position="302"/>
    </location>
</feature>
<feature type="region of interest" description="Disordered" evidence="11">
    <location>
        <begin position="179"/>
        <end position="208"/>
    </location>
</feature>
<keyword evidence="8 10" id="KW-0012">Acyltransferase</keyword>
<evidence type="ECO:0000256" key="10">
    <source>
        <dbReference type="RuleBase" id="RU079119"/>
    </source>
</evidence>
<evidence type="ECO:0000256" key="1">
    <source>
        <dbReference type="ARBA" id="ARBA00004141"/>
    </source>
</evidence>
<evidence type="ECO:0000313" key="13">
    <source>
        <dbReference type="EMBL" id="KAF9484628.1"/>
    </source>
</evidence>
<feature type="transmembrane region" description="Helical" evidence="10">
    <location>
        <begin position="337"/>
        <end position="362"/>
    </location>
</feature>
<evidence type="ECO:0000256" key="6">
    <source>
        <dbReference type="ARBA" id="ARBA00023139"/>
    </source>
</evidence>
<feature type="domain" description="Palmitoyltransferase DHHC" evidence="12">
    <location>
        <begin position="433"/>
        <end position="558"/>
    </location>
</feature>
<sequence length="663" mass="72534">MSAPPHSLTFSSSVQQSLSQNANRNSLGSIQLPLPSGLTAPMTPRTPSVTPGSPGPSSPRAFPVASRPPETYQGHPATAPTTLALPLSPPAIHRSTHAGGIQPSAAFFRPSRPTYQTHYSRASSPESMNVPPDDHFQLAPLGNHYDSDDHHIAESIAGGNESEQEQQLMTLKRIKQSREPLLPGPHGLPPSRPSMTASNSTPLSPASRMVRNSLDRVLSISRGISFDSMRKSNSTRVADGGPDLNFENKLSDEENGYSPTNYKHHYTGPPDSELHSAPSPSPDPSFIPTPPRRRPPLSAIPVVDPQTGQPVLRYQILPSRNSFACNGRMILGGDQPWAFIASLGLVFVIAGVWFGTTAVWWWHNESPAVAAIGAYLALIIISTMLATATTDPGILPRNLDPDPPYPATSPSDGSNRAPMPRDLKVRTDVVRVKYCPTCRTYRPPRSSHCKMCDNCVDGCDHHCQWVNNCIGRRNYTTFIALLLSATITLILIIVTSALHLYLLTRREHVDFRHALNKGAGSAVVFCMSISVIWPVGALLSYHMRLLLLNVTTIEQIRNQAHKTLVPGPPPPNPFSHGGWRRNLLAVLCRPKGYSWVDARSVVTTDNREVNPGMLETRARMVNARVFSVGTDGEHEHEQEPRSASVGHESAGEWEAERREHEQD</sequence>
<dbReference type="EMBL" id="MU155141">
    <property type="protein sequence ID" value="KAF9484628.1"/>
    <property type="molecule type" value="Genomic_DNA"/>
</dbReference>
<feature type="region of interest" description="Disordered" evidence="11">
    <location>
        <begin position="1"/>
        <end position="129"/>
    </location>
</feature>
<dbReference type="Proteomes" id="UP000807469">
    <property type="component" value="Unassembled WGS sequence"/>
</dbReference>
<feature type="transmembrane region" description="Helical" evidence="10">
    <location>
        <begin position="522"/>
        <end position="541"/>
    </location>
</feature>
<name>A0A9P6D6G6_9AGAR</name>
<dbReference type="InterPro" id="IPR039859">
    <property type="entry name" value="PFA4/ZDH16/20/ERF2-like"/>
</dbReference>
<reference evidence="13" key="1">
    <citation type="submission" date="2020-11" db="EMBL/GenBank/DDBJ databases">
        <authorList>
            <consortium name="DOE Joint Genome Institute"/>
            <person name="Ahrendt S."/>
            <person name="Riley R."/>
            <person name="Andreopoulos W."/>
            <person name="Labutti K."/>
            <person name="Pangilinan J."/>
            <person name="Ruiz-Duenas F.J."/>
            <person name="Barrasa J.M."/>
            <person name="Sanchez-Garcia M."/>
            <person name="Camarero S."/>
            <person name="Miyauchi S."/>
            <person name="Serrano A."/>
            <person name="Linde D."/>
            <person name="Babiker R."/>
            <person name="Drula E."/>
            <person name="Ayuso-Fernandez I."/>
            <person name="Pacheco R."/>
            <person name="Padilla G."/>
            <person name="Ferreira P."/>
            <person name="Barriuso J."/>
            <person name="Kellner H."/>
            <person name="Castanera R."/>
            <person name="Alfaro M."/>
            <person name="Ramirez L."/>
            <person name="Pisabarro A.G."/>
            <person name="Kuo A."/>
            <person name="Tritt A."/>
            <person name="Lipzen A."/>
            <person name="He G."/>
            <person name="Yan M."/>
            <person name="Ng V."/>
            <person name="Cullen D."/>
            <person name="Martin F."/>
            <person name="Rosso M.-N."/>
            <person name="Henrissat B."/>
            <person name="Hibbett D."/>
            <person name="Martinez A.T."/>
            <person name="Grigoriev I.V."/>
        </authorList>
    </citation>
    <scope>NUCLEOTIDE SEQUENCE</scope>
    <source>
        <strain evidence="13">CIRM-BRFM 674</strain>
    </source>
</reference>
<feature type="region of interest" description="Disordered" evidence="11">
    <location>
        <begin position="631"/>
        <end position="663"/>
    </location>
</feature>
<keyword evidence="14" id="KW-1185">Reference proteome</keyword>
<dbReference type="PANTHER" id="PTHR22883:SF488">
    <property type="entry name" value="PALMITOYLTRANSFERASE"/>
    <property type="match status" value="1"/>
</dbReference>
<feature type="region of interest" description="Disordered" evidence="11">
    <location>
        <begin position="397"/>
        <end position="419"/>
    </location>
</feature>
<dbReference type="AlphaFoldDB" id="A0A9P6D6G6"/>
<feature type="compositionally biased region" description="Polar residues" evidence="11">
    <location>
        <begin position="8"/>
        <end position="29"/>
    </location>
</feature>
<dbReference type="OrthoDB" id="9909019at2759"/>
<feature type="compositionally biased region" description="Polar residues" evidence="11">
    <location>
        <begin position="193"/>
        <end position="204"/>
    </location>
</feature>
<evidence type="ECO:0000256" key="11">
    <source>
        <dbReference type="SAM" id="MobiDB-lite"/>
    </source>
</evidence>
<keyword evidence="2 10" id="KW-0808">Transferase</keyword>
<dbReference type="PANTHER" id="PTHR22883">
    <property type="entry name" value="ZINC FINGER DHHC DOMAIN CONTAINING PROTEIN"/>
    <property type="match status" value="1"/>
</dbReference>
<feature type="compositionally biased region" description="Pro residues" evidence="11">
    <location>
        <begin position="182"/>
        <end position="192"/>
    </location>
</feature>
<dbReference type="Pfam" id="PF01529">
    <property type="entry name" value="DHHC"/>
    <property type="match status" value="1"/>
</dbReference>
<organism evidence="13 14">
    <name type="scientific">Pholiota conissans</name>
    <dbReference type="NCBI Taxonomy" id="109636"/>
    <lineage>
        <taxon>Eukaryota</taxon>
        <taxon>Fungi</taxon>
        <taxon>Dikarya</taxon>
        <taxon>Basidiomycota</taxon>
        <taxon>Agaricomycotina</taxon>
        <taxon>Agaricomycetes</taxon>
        <taxon>Agaricomycetidae</taxon>
        <taxon>Agaricales</taxon>
        <taxon>Agaricineae</taxon>
        <taxon>Strophariaceae</taxon>
        <taxon>Pholiota</taxon>
    </lineage>
</organism>
<evidence type="ECO:0000256" key="2">
    <source>
        <dbReference type="ARBA" id="ARBA00022679"/>
    </source>
</evidence>
<feature type="compositionally biased region" description="Basic and acidic residues" evidence="11">
    <location>
        <begin position="654"/>
        <end position="663"/>
    </location>
</feature>
<feature type="compositionally biased region" description="Low complexity" evidence="11">
    <location>
        <begin position="43"/>
        <end position="52"/>
    </location>
</feature>
<gene>
    <name evidence="13" type="ORF">BDN70DRAFT_797321</name>
</gene>
<evidence type="ECO:0000256" key="7">
    <source>
        <dbReference type="ARBA" id="ARBA00023288"/>
    </source>
</evidence>
<keyword evidence="6" id="KW-0564">Palmitate</keyword>
<dbReference type="GO" id="GO:0005794">
    <property type="term" value="C:Golgi apparatus"/>
    <property type="evidence" value="ECO:0007669"/>
    <property type="project" value="TreeGrafter"/>
</dbReference>
<feature type="compositionally biased region" description="Basic and acidic residues" evidence="11">
    <location>
        <begin position="631"/>
        <end position="640"/>
    </location>
</feature>
<feature type="compositionally biased region" description="Low complexity" evidence="11">
    <location>
        <begin position="76"/>
        <end position="86"/>
    </location>
</feature>
<keyword evidence="3 10" id="KW-0812">Transmembrane</keyword>
<comment type="subcellular location">
    <subcellularLocation>
        <location evidence="1">Membrane</location>
        <topology evidence="1">Multi-pass membrane protein</topology>
    </subcellularLocation>
</comment>
<evidence type="ECO:0000256" key="4">
    <source>
        <dbReference type="ARBA" id="ARBA00022989"/>
    </source>
</evidence>
<comment type="domain">
    <text evidence="10">The DHHC domain is required for palmitoyltransferase activity.</text>
</comment>
<keyword evidence="5 10" id="KW-0472">Membrane</keyword>
<feature type="compositionally biased region" description="Polar residues" evidence="11">
    <location>
        <begin position="113"/>
        <end position="127"/>
    </location>
</feature>
<dbReference type="EC" id="2.3.1.225" evidence="10"/>
<protein>
    <recommendedName>
        <fullName evidence="10">Palmitoyltransferase</fullName>
        <ecNumber evidence="10">2.3.1.225</ecNumber>
    </recommendedName>
</protein>
<proteinExistence type="inferred from homology"/>
<keyword evidence="4 10" id="KW-1133">Transmembrane helix</keyword>
<evidence type="ECO:0000256" key="8">
    <source>
        <dbReference type="ARBA" id="ARBA00023315"/>
    </source>
</evidence>
<feature type="transmembrane region" description="Helical" evidence="10">
    <location>
        <begin position="478"/>
        <end position="502"/>
    </location>
</feature>
<dbReference type="GO" id="GO:0005783">
    <property type="term" value="C:endoplasmic reticulum"/>
    <property type="evidence" value="ECO:0007669"/>
    <property type="project" value="TreeGrafter"/>
</dbReference>
<dbReference type="PROSITE" id="PS50216">
    <property type="entry name" value="DHHC"/>
    <property type="match status" value="1"/>
</dbReference>
<comment type="catalytic activity">
    <reaction evidence="9 10">
        <text>L-cysteinyl-[protein] + hexadecanoyl-CoA = S-hexadecanoyl-L-cysteinyl-[protein] + CoA</text>
        <dbReference type="Rhea" id="RHEA:36683"/>
        <dbReference type="Rhea" id="RHEA-COMP:10131"/>
        <dbReference type="Rhea" id="RHEA-COMP:11032"/>
        <dbReference type="ChEBI" id="CHEBI:29950"/>
        <dbReference type="ChEBI" id="CHEBI:57287"/>
        <dbReference type="ChEBI" id="CHEBI:57379"/>
        <dbReference type="ChEBI" id="CHEBI:74151"/>
        <dbReference type="EC" id="2.3.1.225"/>
    </reaction>
</comment>
<evidence type="ECO:0000256" key="9">
    <source>
        <dbReference type="ARBA" id="ARBA00048048"/>
    </source>
</evidence>
<feature type="transmembrane region" description="Helical" evidence="10">
    <location>
        <begin position="368"/>
        <end position="388"/>
    </location>
</feature>
<dbReference type="InterPro" id="IPR001594">
    <property type="entry name" value="Palmitoyltrfase_DHHC"/>
</dbReference>
<dbReference type="GO" id="GO:0019706">
    <property type="term" value="F:protein-cysteine S-palmitoyltransferase activity"/>
    <property type="evidence" value="ECO:0007669"/>
    <property type="project" value="UniProtKB-EC"/>
</dbReference>
<evidence type="ECO:0000259" key="12">
    <source>
        <dbReference type="Pfam" id="PF01529"/>
    </source>
</evidence>
<evidence type="ECO:0000313" key="14">
    <source>
        <dbReference type="Proteomes" id="UP000807469"/>
    </source>
</evidence>
<evidence type="ECO:0000256" key="3">
    <source>
        <dbReference type="ARBA" id="ARBA00022692"/>
    </source>
</evidence>